<name>A0A7M3SBA7_9FIRM</name>
<dbReference type="Proteomes" id="UP000515703">
    <property type="component" value="Chromosome"/>
</dbReference>
<evidence type="ECO:0000313" key="1">
    <source>
        <dbReference type="EMBL" id="BCK01875.1"/>
    </source>
</evidence>
<sequence length="80" mass="9092">MQYIPFRNSVTMDIAPPDIPTLPRMNTGVLSKIGLNIPINRSNGISPLIFFRHVLRGMSESFNRITGYIMKGNKPKKLYL</sequence>
<accession>A0A7M3SBA7</accession>
<dbReference type="KEGG" id="acht:bsdcttw_49150"/>
<dbReference type="AlphaFoldDB" id="A0A7M3SBA7"/>
<proteinExistence type="predicted"/>
<keyword evidence="2" id="KW-1185">Reference proteome</keyword>
<reference evidence="1 2" key="2">
    <citation type="submission" date="2020-08" db="EMBL/GenBank/DDBJ databases">
        <authorList>
            <person name="Ueki A."/>
            <person name="Tonouchi A."/>
        </authorList>
    </citation>
    <scope>NUCLEOTIDE SEQUENCE [LARGE SCALE GENOMIC DNA]</scope>
    <source>
        <strain evidence="1 2">CTTW</strain>
    </source>
</reference>
<reference evidence="1 2" key="1">
    <citation type="submission" date="2020-08" db="EMBL/GenBank/DDBJ databases">
        <title>Draft genome sequencing of an Anaerocolumna strain isolated from anoxic soil subjected to BSD treatment.</title>
        <authorList>
            <person name="Uek A."/>
            <person name="Tonouchi A."/>
        </authorList>
    </citation>
    <scope>NUCLEOTIDE SEQUENCE [LARGE SCALE GENOMIC DNA]</scope>
    <source>
        <strain evidence="1 2">CTTW</strain>
    </source>
</reference>
<organism evidence="1 2">
    <name type="scientific">Anaerocolumna chitinilytica</name>
    <dbReference type="NCBI Taxonomy" id="1727145"/>
    <lineage>
        <taxon>Bacteria</taxon>
        <taxon>Bacillati</taxon>
        <taxon>Bacillota</taxon>
        <taxon>Clostridia</taxon>
        <taxon>Lachnospirales</taxon>
        <taxon>Lachnospiraceae</taxon>
        <taxon>Anaerocolumna</taxon>
    </lineage>
</organism>
<dbReference type="EMBL" id="AP023368">
    <property type="protein sequence ID" value="BCK01875.1"/>
    <property type="molecule type" value="Genomic_DNA"/>
</dbReference>
<evidence type="ECO:0000313" key="2">
    <source>
        <dbReference type="Proteomes" id="UP000515703"/>
    </source>
</evidence>
<protein>
    <submittedName>
        <fullName evidence="1">Uncharacterized protein</fullName>
    </submittedName>
</protein>
<gene>
    <name evidence="1" type="ORF">bsdcttw_49150</name>
</gene>